<evidence type="ECO:0000256" key="7">
    <source>
        <dbReference type="ARBA" id="ARBA00023906"/>
    </source>
</evidence>
<organism evidence="10 11">
    <name type="scientific">Lachancea quebecensis</name>
    <dbReference type="NCBI Taxonomy" id="1654605"/>
    <lineage>
        <taxon>Eukaryota</taxon>
        <taxon>Fungi</taxon>
        <taxon>Dikarya</taxon>
        <taxon>Ascomycota</taxon>
        <taxon>Saccharomycotina</taxon>
        <taxon>Saccharomycetes</taxon>
        <taxon>Saccharomycetales</taxon>
        <taxon>Saccharomycetaceae</taxon>
        <taxon>Lachancea</taxon>
    </lineage>
</organism>
<dbReference type="Gene3D" id="2.40.50.960">
    <property type="match status" value="1"/>
</dbReference>
<evidence type="ECO:0000256" key="2">
    <source>
        <dbReference type="ARBA" id="ARBA00004574"/>
    </source>
</evidence>
<reference evidence="11" key="1">
    <citation type="submission" date="2015-10" db="EMBL/GenBank/DDBJ databases">
        <authorList>
            <person name="Devillers H."/>
        </authorList>
    </citation>
    <scope>NUCLEOTIDE SEQUENCE [LARGE SCALE GENOMIC DNA]</scope>
</reference>
<dbReference type="InterPro" id="IPR019437">
    <property type="entry name" value="TPP1/Est3"/>
</dbReference>
<evidence type="ECO:0000256" key="5">
    <source>
        <dbReference type="ARBA" id="ARBA00023242"/>
    </source>
</evidence>
<dbReference type="Pfam" id="PF10341">
    <property type="entry name" value="TPP1"/>
    <property type="match status" value="1"/>
</dbReference>
<feature type="domain" description="Shelterin complex subunit TPP1/Est3" evidence="9">
    <location>
        <begin position="18"/>
        <end position="176"/>
    </location>
</feature>
<dbReference type="GO" id="GO:0000781">
    <property type="term" value="C:chromosome, telomeric region"/>
    <property type="evidence" value="ECO:0007669"/>
    <property type="project" value="UniProtKB-SubCell"/>
</dbReference>
<gene>
    <name evidence="10" type="ORF">LAQU0_S04e04764g</name>
</gene>
<evidence type="ECO:0000259" key="9">
    <source>
        <dbReference type="Pfam" id="PF10341"/>
    </source>
</evidence>
<dbReference type="EMBL" id="LN890563">
    <property type="protein sequence ID" value="CUS21956.1"/>
    <property type="molecule type" value="Genomic_DNA"/>
</dbReference>
<evidence type="ECO:0000256" key="8">
    <source>
        <dbReference type="ARBA" id="ARBA00024878"/>
    </source>
</evidence>
<dbReference type="AlphaFoldDB" id="A0A0N7MLD2"/>
<comment type="subcellular location">
    <subcellularLocation>
        <location evidence="2">Chromosome</location>
        <location evidence="2">Telomere</location>
    </subcellularLocation>
    <subcellularLocation>
        <location evidence="1">Nucleus</location>
    </subcellularLocation>
</comment>
<accession>A0A0N7MLD2</accession>
<evidence type="ECO:0000256" key="3">
    <source>
        <dbReference type="ARBA" id="ARBA00022454"/>
    </source>
</evidence>
<evidence type="ECO:0000313" key="10">
    <source>
        <dbReference type="EMBL" id="CUS21956.1"/>
    </source>
</evidence>
<name>A0A0N7MLD2_9SACH</name>
<comment type="function">
    <text evidence="8">Component of the telomerase complex involved in telomere replication. Stimulates RNA/DNA heteroduplex unwinding which favors the telomere replication by the telomerase.</text>
</comment>
<protein>
    <recommendedName>
        <fullName evidence="7">Telomere replication protein EST3</fullName>
    </recommendedName>
</protein>
<evidence type="ECO:0000256" key="6">
    <source>
        <dbReference type="ARBA" id="ARBA00023777"/>
    </source>
</evidence>
<proteinExistence type="inferred from homology"/>
<dbReference type="OrthoDB" id="4069148at2759"/>
<dbReference type="GO" id="GO:0007004">
    <property type="term" value="P:telomere maintenance via telomerase"/>
    <property type="evidence" value="ECO:0007669"/>
    <property type="project" value="InterPro"/>
</dbReference>
<keyword evidence="4" id="KW-0779">Telomere</keyword>
<comment type="similarity">
    <text evidence="6">Belongs to the EST3 family.</text>
</comment>
<keyword evidence="11" id="KW-1185">Reference proteome</keyword>
<evidence type="ECO:0000256" key="4">
    <source>
        <dbReference type="ARBA" id="ARBA00022895"/>
    </source>
</evidence>
<dbReference type="GO" id="GO:0042162">
    <property type="term" value="F:telomeric DNA binding"/>
    <property type="evidence" value="ECO:0007669"/>
    <property type="project" value="InterPro"/>
</dbReference>
<dbReference type="Proteomes" id="UP000236544">
    <property type="component" value="Unassembled WGS sequence"/>
</dbReference>
<evidence type="ECO:0000313" key="11">
    <source>
        <dbReference type="Proteomes" id="UP000236544"/>
    </source>
</evidence>
<evidence type="ECO:0000256" key="1">
    <source>
        <dbReference type="ARBA" id="ARBA00004123"/>
    </source>
</evidence>
<keyword evidence="3" id="KW-0158">Chromosome</keyword>
<dbReference type="GO" id="GO:0005697">
    <property type="term" value="C:telomerase holoenzyme complex"/>
    <property type="evidence" value="ECO:0007669"/>
    <property type="project" value="InterPro"/>
</dbReference>
<keyword evidence="5" id="KW-0539">Nucleus</keyword>
<sequence>MNMTALPAKERQSESTFLREWILSSVMSTVKEHVSLPIWPAVPNFVPPLVKLHGHVPFNSRTLLNRRHFLKITNFHRIENFTVFASGRDNNCRILVEFTPQCVSKFERLNSIRITEKTVNTIFLIGAAALKYLPVNEAWAQWSLSIPLDPNIPVVPVLVVEQCEVFDLDQVEVRPSFDYLYRLGPFEKLFTEV</sequence>